<sequence>MLSLLALYAAYLTLAGKPIDNPMFYLACVGEAAIVIQLLVGVLRLGHASSHMSRPLFIAYLAGLVCVLPIAGFWAIAERRTRWGTGVLLIATLGLLVMVVRLVQLWNGQG</sequence>
<keyword evidence="1" id="KW-0812">Transmembrane</keyword>
<dbReference type="AlphaFoldDB" id="A0A561DX65"/>
<keyword evidence="1" id="KW-1133">Transmembrane helix</keyword>
<comment type="caution">
    <text evidence="2">The sequence shown here is derived from an EMBL/GenBank/DDBJ whole genome shotgun (WGS) entry which is preliminary data.</text>
</comment>
<gene>
    <name evidence="2" type="ORF">BKA23_3289</name>
</gene>
<proteinExistence type="predicted"/>
<dbReference type="EMBL" id="VIVQ01000004">
    <property type="protein sequence ID" value="TWE07922.1"/>
    <property type="molecule type" value="Genomic_DNA"/>
</dbReference>
<evidence type="ECO:0000256" key="1">
    <source>
        <dbReference type="SAM" id="Phobius"/>
    </source>
</evidence>
<feature type="transmembrane region" description="Helical" evidence="1">
    <location>
        <begin position="83"/>
        <end position="103"/>
    </location>
</feature>
<organism evidence="2 3">
    <name type="scientific">Rudaeicoccus suwonensis</name>
    <dbReference type="NCBI Taxonomy" id="657409"/>
    <lineage>
        <taxon>Bacteria</taxon>
        <taxon>Bacillati</taxon>
        <taxon>Actinomycetota</taxon>
        <taxon>Actinomycetes</taxon>
        <taxon>Micrococcales</taxon>
        <taxon>Dermacoccaceae</taxon>
        <taxon>Rudaeicoccus</taxon>
    </lineage>
</organism>
<reference evidence="2 3" key="1">
    <citation type="submission" date="2019-06" db="EMBL/GenBank/DDBJ databases">
        <title>Sequencing the genomes of 1000 actinobacteria strains.</title>
        <authorList>
            <person name="Klenk H.-P."/>
        </authorList>
    </citation>
    <scope>NUCLEOTIDE SEQUENCE [LARGE SCALE GENOMIC DNA]</scope>
    <source>
        <strain evidence="2 3">DSM 19560</strain>
    </source>
</reference>
<feature type="transmembrane region" description="Helical" evidence="1">
    <location>
        <begin position="25"/>
        <end position="45"/>
    </location>
</feature>
<dbReference type="Proteomes" id="UP000318297">
    <property type="component" value="Unassembled WGS sequence"/>
</dbReference>
<keyword evidence="3" id="KW-1185">Reference proteome</keyword>
<evidence type="ECO:0000313" key="3">
    <source>
        <dbReference type="Proteomes" id="UP000318297"/>
    </source>
</evidence>
<name>A0A561DX65_9MICO</name>
<accession>A0A561DX65</accession>
<protein>
    <submittedName>
        <fullName evidence="2">Uncharacterized protein</fullName>
    </submittedName>
</protein>
<keyword evidence="1" id="KW-0472">Membrane</keyword>
<evidence type="ECO:0000313" key="2">
    <source>
        <dbReference type="EMBL" id="TWE07922.1"/>
    </source>
</evidence>
<feature type="transmembrane region" description="Helical" evidence="1">
    <location>
        <begin position="57"/>
        <end position="77"/>
    </location>
</feature>